<comment type="subcellular location">
    <subcellularLocation>
        <location evidence="8">Endomembrane system</location>
        <topology evidence="8">Single-pass type IV membrane protein</topology>
    </subcellularLocation>
    <subcellularLocation>
        <location evidence="1">Golgi apparatus membrane</location>
    </subcellularLocation>
</comment>
<dbReference type="PANTHER" id="PTHR12791">
    <property type="entry name" value="GOLGI SNARE BET1-RELATED"/>
    <property type="match status" value="1"/>
</dbReference>
<organism evidence="9 10">
    <name type="scientific">Paraglomus occultum</name>
    <dbReference type="NCBI Taxonomy" id="144539"/>
    <lineage>
        <taxon>Eukaryota</taxon>
        <taxon>Fungi</taxon>
        <taxon>Fungi incertae sedis</taxon>
        <taxon>Mucoromycota</taxon>
        <taxon>Glomeromycotina</taxon>
        <taxon>Glomeromycetes</taxon>
        <taxon>Paraglomerales</taxon>
        <taxon>Paraglomeraceae</taxon>
        <taxon>Paraglomus</taxon>
    </lineage>
</organism>
<dbReference type="InterPro" id="IPR039899">
    <property type="entry name" value="BET1_SNARE"/>
</dbReference>
<protein>
    <submittedName>
        <fullName evidence="9">3645_t:CDS:1</fullName>
    </submittedName>
</protein>
<dbReference type="OrthoDB" id="261831at2759"/>
<keyword evidence="4" id="KW-0653">Protein transport</keyword>
<keyword evidence="2" id="KW-0813">Transport</keyword>
<keyword evidence="7" id="KW-0472">Membrane</keyword>
<evidence type="ECO:0000256" key="8">
    <source>
        <dbReference type="ARBA" id="ARBA00046280"/>
    </source>
</evidence>
<comment type="caution">
    <text evidence="9">The sequence shown here is derived from an EMBL/GenBank/DDBJ whole genome shotgun (WGS) entry which is preliminary data.</text>
</comment>
<reference evidence="9" key="1">
    <citation type="submission" date="2021-06" db="EMBL/GenBank/DDBJ databases">
        <authorList>
            <person name="Kallberg Y."/>
            <person name="Tangrot J."/>
            <person name="Rosling A."/>
        </authorList>
    </citation>
    <scope>NUCLEOTIDE SEQUENCE</scope>
    <source>
        <strain evidence="9">IA702</strain>
    </source>
</reference>
<dbReference type="Proteomes" id="UP000789572">
    <property type="component" value="Unassembled WGS sequence"/>
</dbReference>
<evidence type="ECO:0000256" key="7">
    <source>
        <dbReference type="ARBA" id="ARBA00023136"/>
    </source>
</evidence>
<name>A0A9N9BA63_9GLOM</name>
<accession>A0A9N9BA63</accession>
<dbReference type="AlphaFoldDB" id="A0A9N9BA63"/>
<proteinExistence type="predicted"/>
<dbReference type="GO" id="GO:0000139">
    <property type="term" value="C:Golgi membrane"/>
    <property type="evidence" value="ECO:0007669"/>
    <property type="project" value="UniProtKB-SubCell"/>
</dbReference>
<gene>
    <name evidence="9" type="ORF">POCULU_LOCUS5307</name>
</gene>
<dbReference type="GO" id="GO:0015031">
    <property type="term" value="P:protein transport"/>
    <property type="evidence" value="ECO:0007669"/>
    <property type="project" value="UniProtKB-KW"/>
</dbReference>
<keyword evidence="5" id="KW-1133">Transmembrane helix</keyword>
<evidence type="ECO:0000256" key="5">
    <source>
        <dbReference type="ARBA" id="ARBA00022989"/>
    </source>
</evidence>
<keyword evidence="6" id="KW-0333">Golgi apparatus</keyword>
<evidence type="ECO:0000256" key="1">
    <source>
        <dbReference type="ARBA" id="ARBA00004394"/>
    </source>
</evidence>
<dbReference type="EMBL" id="CAJVPJ010000794">
    <property type="protein sequence ID" value="CAG8556808.1"/>
    <property type="molecule type" value="Genomic_DNA"/>
</dbReference>
<evidence type="ECO:0000313" key="9">
    <source>
        <dbReference type="EMBL" id="CAG8556808.1"/>
    </source>
</evidence>
<evidence type="ECO:0000256" key="2">
    <source>
        <dbReference type="ARBA" id="ARBA00022448"/>
    </source>
</evidence>
<evidence type="ECO:0000313" key="10">
    <source>
        <dbReference type="Proteomes" id="UP000789572"/>
    </source>
</evidence>
<dbReference type="CDD" id="cd15853">
    <property type="entry name" value="SNARE_Bet1"/>
    <property type="match status" value="1"/>
</dbReference>
<evidence type="ECO:0000256" key="6">
    <source>
        <dbReference type="ARBA" id="ARBA00023034"/>
    </source>
</evidence>
<sequence>MYIKPTLLLALPPDNSKLTLIRMLISYIRPNSTLNHRETRSALFNGSESREKYPTGATQLDLESQNDEKIEGLTSKVRLLKETFTASSSLLHQISLNIGEAAKESIRLSEGMATDFSQTRTLMGGAVSRLKILSNDSELLVVWREMDCCVSFNVITRKSGDKMWNGLPSIINETAEICFENALS</sequence>
<keyword evidence="3" id="KW-0812">Transmembrane</keyword>
<evidence type="ECO:0000256" key="4">
    <source>
        <dbReference type="ARBA" id="ARBA00022927"/>
    </source>
</evidence>
<evidence type="ECO:0000256" key="3">
    <source>
        <dbReference type="ARBA" id="ARBA00022692"/>
    </source>
</evidence>
<keyword evidence="10" id="KW-1185">Reference proteome</keyword>